<dbReference type="Pfam" id="PF08238">
    <property type="entry name" value="Sel1"/>
    <property type="match status" value="4"/>
</dbReference>
<dbReference type="Gene3D" id="1.25.40.10">
    <property type="entry name" value="Tetratricopeptide repeat domain"/>
    <property type="match status" value="1"/>
</dbReference>
<dbReference type="InterPro" id="IPR052945">
    <property type="entry name" value="Mitotic_Regulator"/>
</dbReference>
<dbReference type="EMBL" id="MLJW01000119">
    <property type="protein sequence ID" value="OIQ98412.1"/>
    <property type="molecule type" value="Genomic_DNA"/>
</dbReference>
<dbReference type="SUPFAM" id="SSF81901">
    <property type="entry name" value="HCP-like"/>
    <property type="match status" value="1"/>
</dbReference>
<accession>A0A1J5S2F6</accession>
<dbReference type="InterPro" id="IPR011990">
    <property type="entry name" value="TPR-like_helical_dom_sf"/>
</dbReference>
<dbReference type="AlphaFoldDB" id="A0A1J5S2F6"/>
<reference evidence="1" key="1">
    <citation type="submission" date="2016-10" db="EMBL/GenBank/DDBJ databases">
        <title>Sequence of Gallionella enrichment culture.</title>
        <authorList>
            <person name="Poehlein A."/>
            <person name="Muehling M."/>
            <person name="Daniel R."/>
        </authorList>
    </citation>
    <scope>NUCLEOTIDE SEQUENCE</scope>
</reference>
<evidence type="ECO:0000313" key="1">
    <source>
        <dbReference type="EMBL" id="OIQ98412.1"/>
    </source>
</evidence>
<dbReference type="InterPro" id="IPR006597">
    <property type="entry name" value="Sel1-like"/>
</dbReference>
<protein>
    <submittedName>
        <fullName evidence="1">Localization factor PodJL</fullName>
    </submittedName>
</protein>
<sequence>MRAMFRFTLTLTVFLLLSARPALAQFDSGVSALRAGNYTAAQTFWQSCPEDGRCLYSLGYLAQFGLGRPADLAAAKAFYTKAAAKNDGDALYALGQFAEAGKTEAKDLAAALKNYRAAAATGTCPDAEYAVGRMILQGRGTPRDPVQALKWLRQAAGHHQVAAEYMLGEAYESGWGVPANRVEAYYWYRRAQEGDQTLLAEEDLEFQPAVALKLLRRHLTAAQIRHVEERLAREKR</sequence>
<name>A0A1J5S2F6_9ZZZZ</name>
<proteinExistence type="predicted"/>
<dbReference type="PANTHER" id="PTHR43628:SF1">
    <property type="entry name" value="CHITIN SYNTHASE REGULATORY FACTOR 2-RELATED"/>
    <property type="match status" value="1"/>
</dbReference>
<gene>
    <name evidence="1" type="primary">podJ_1</name>
    <name evidence="1" type="ORF">GALL_195370</name>
</gene>
<dbReference type="PANTHER" id="PTHR43628">
    <property type="entry name" value="ACTIVATOR OF C KINASE PROTEIN 1-RELATED"/>
    <property type="match status" value="1"/>
</dbReference>
<organism evidence="1">
    <name type="scientific">mine drainage metagenome</name>
    <dbReference type="NCBI Taxonomy" id="410659"/>
    <lineage>
        <taxon>unclassified sequences</taxon>
        <taxon>metagenomes</taxon>
        <taxon>ecological metagenomes</taxon>
    </lineage>
</organism>
<comment type="caution">
    <text evidence="1">The sequence shown here is derived from an EMBL/GenBank/DDBJ whole genome shotgun (WGS) entry which is preliminary data.</text>
</comment>
<dbReference type="SMART" id="SM00671">
    <property type="entry name" value="SEL1"/>
    <property type="match status" value="4"/>
</dbReference>